<evidence type="ECO:0000256" key="12">
    <source>
        <dbReference type="SAM" id="Phobius"/>
    </source>
</evidence>
<feature type="transmembrane region" description="Helical" evidence="12">
    <location>
        <begin position="365"/>
        <end position="382"/>
    </location>
</feature>
<dbReference type="PANTHER" id="PTHR21522">
    <property type="entry name" value="PROTON CHANNEL OTOP"/>
    <property type="match status" value="1"/>
</dbReference>
<evidence type="ECO:0000256" key="5">
    <source>
        <dbReference type="ARBA" id="ARBA00022692"/>
    </source>
</evidence>
<dbReference type="WBParaSite" id="ACRNAN_scaffold312.g14582.t1">
    <property type="protein sequence ID" value="ACRNAN_scaffold312.g14582.t1"/>
    <property type="gene ID" value="ACRNAN_scaffold312.g14582"/>
</dbReference>
<feature type="transmembrane region" description="Helical" evidence="12">
    <location>
        <begin position="257"/>
        <end position="279"/>
    </location>
</feature>
<keyword evidence="6" id="KW-0375">Hydrogen ion transport</keyword>
<keyword evidence="3" id="KW-0813">Transport</keyword>
<keyword evidence="10" id="KW-0407">Ion channel</keyword>
<sequence length="401" mass="45801">MGKNHMNTNPRSRGSSSSSSSSGATYSRERWYESRLAKRDLLSSSSAFYALVLTIFSLIFELSHLMHSESHEEVRIRDLFFGIYMYGGSLLFLFWCYFELYQEHKHKSAAETVQTMFRLEDLKEQPTTVTHVEETSNLPIPSELEEILTTGSLFLRLGCLFFALMGIIYYGFSIYFCFTEEECKDITETHSTIVARFGTMHLVAANLWTWFRFVLFEEAEMHHHVSKHIVSESKNVSNDHAGHGSTDVHECEGLNCILGAFLGSVFLVLSIASMVIYHWCMTEGHKNWATFTFTVTDLAQFVVASLTCLYALYVMRVLSYEDVPEAEKDEEEESQVALQSILIFVSRKLRVEEPAEIEKHPGKQAITFLLIINIAMFIMNLFEAEKFGVSDVPVDNLLPIP</sequence>
<accession>A0A914DNT7</accession>
<comment type="subcellular location">
    <subcellularLocation>
        <location evidence="1">Cell membrane</location>
        <topology evidence="1">Multi-pass membrane protein</topology>
    </subcellularLocation>
</comment>
<keyword evidence="9 12" id="KW-0472">Membrane</keyword>
<evidence type="ECO:0000256" key="8">
    <source>
        <dbReference type="ARBA" id="ARBA00023065"/>
    </source>
</evidence>
<evidence type="ECO:0000256" key="10">
    <source>
        <dbReference type="ARBA" id="ARBA00023303"/>
    </source>
</evidence>
<keyword evidence="5 12" id="KW-0812">Transmembrane</keyword>
<reference evidence="14" key="1">
    <citation type="submission" date="2022-11" db="UniProtKB">
        <authorList>
            <consortium name="WormBaseParasite"/>
        </authorList>
    </citation>
    <scope>IDENTIFICATION</scope>
</reference>
<evidence type="ECO:0000256" key="11">
    <source>
        <dbReference type="SAM" id="MobiDB-lite"/>
    </source>
</evidence>
<feature type="transmembrane region" description="Helical" evidence="12">
    <location>
        <begin position="79"/>
        <end position="98"/>
    </location>
</feature>
<dbReference type="Proteomes" id="UP000887540">
    <property type="component" value="Unplaced"/>
</dbReference>
<dbReference type="Pfam" id="PF03189">
    <property type="entry name" value="Otopetrin"/>
    <property type="match status" value="3"/>
</dbReference>
<dbReference type="InterPro" id="IPR004878">
    <property type="entry name" value="Otopetrin"/>
</dbReference>
<evidence type="ECO:0000313" key="13">
    <source>
        <dbReference type="Proteomes" id="UP000887540"/>
    </source>
</evidence>
<dbReference type="AlphaFoldDB" id="A0A914DNT7"/>
<evidence type="ECO:0000256" key="1">
    <source>
        <dbReference type="ARBA" id="ARBA00004651"/>
    </source>
</evidence>
<dbReference type="PANTHER" id="PTHR21522:SF33">
    <property type="entry name" value="OTOPETRIN-2"/>
    <property type="match status" value="1"/>
</dbReference>
<evidence type="ECO:0000256" key="7">
    <source>
        <dbReference type="ARBA" id="ARBA00022989"/>
    </source>
</evidence>
<feature type="transmembrane region" description="Helical" evidence="12">
    <location>
        <begin position="291"/>
        <end position="313"/>
    </location>
</feature>
<evidence type="ECO:0000313" key="14">
    <source>
        <dbReference type="WBParaSite" id="ACRNAN_scaffold312.g14582.t1"/>
    </source>
</evidence>
<protein>
    <submittedName>
        <fullName evidence="14">Uncharacterized protein</fullName>
    </submittedName>
</protein>
<evidence type="ECO:0000256" key="6">
    <source>
        <dbReference type="ARBA" id="ARBA00022781"/>
    </source>
</evidence>
<organism evidence="13 14">
    <name type="scientific">Acrobeloides nanus</name>
    <dbReference type="NCBI Taxonomy" id="290746"/>
    <lineage>
        <taxon>Eukaryota</taxon>
        <taxon>Metazoa</taxon>
        <taxon>Ecdysozoa</taxon>
        <taxon>Nematoda</taxon>
        <taxon>Chromadorea</taxon>
        <taxon>Rhabditida</taxon>
        <taxon>Tylenchina</taxon>
        <taxon>Cephalobomorpha</taxon>
        <taxon>Cephaloboidea</taxon>
        <taxon>Cephalobidae</taxon>
        <taxon>Acrobeloides</taxon>
    </lineage>
</organism>
<keyword evidence="7 12" id="KW-1133">Transmembrane helix</keyword>
<dbReference type="GO" id="GO:0005886">
    <property type="term" value="C:plasma membrane"/>
    <property type="evidence" value="ECO:0007669"/>
    <property type="project" value="UniProtKB-SubCell"/>
</dbReference>
<evidence type="ECO:0000256" key="9">
    <source>
        <dbReference type="ARBA" id="ARBA00023136"/>
    </source>
</evidence>
<feature type="transmembrane region" description="Helical" evidence="12">
    <location>
        <begin position="153"/>
        <end position="172"/>
    </location>
</feature>
<evidence type="ECO:0000256" key="4">
    <source>
        <dbReference type="ARBA" id="ARBA00022475"/>
    </source>
</evidence>
<name>A0A914DNT7_9BILA</name>
<dbReference type="GO" id="GO:0015252">
    <property type="term" value="F:proton channel activity"/>
    <property type="evidence" value="ECO:0007669"/>
    <property type="project" value="InterPro"/>
</dbReference>
<evidence type="ECO:0000256" key="3">
    <source>
        <dbReference type="ARBA" id="ARBA00022448"/>
    </source>
</evidence>
<proteinExistence type="inferred from homology"/>
<feature type="compositionally biased region" description="Low complexity" evidence="11">
    <location>
        <begin position="11"/>
        <end position="23"/>
    </location>
</feature>
<feature type="transmembrane region" description="Helical" evidence="12">
    <location>
        <begin position="41"/>
        <end position="59"/>
    </location>
</feature>
<keyword evidence="13" id="KW-1185">Reference proteome</keyword>
<evidence type="ECO:0000256" key="2">
    <source>
        <dbReference type="ARBA" id="ARBA00006513"/>
    </source>
</evidence>
<comment type="similarity">
    <text evidence="2">Belongs to the otopetrin family.</text>
</comment>
<feature type="compositionally biased region" description="Polar residues" evidence="11">
    <location>
        <begin position="1"/>
        <end position="10"/>
    </location>
</feature>
<keyword evidence="8" id="KW-0406">Ion transport</keyword>
<feature type="region of interest" description="Disordered" evidence="11">
    <location>
        <begin position="1"/>
        <end position="24"/>
    </location>
</feature>
<keyword evidence="4" id="KW-1003">Cell membrane</keyword>